<protein>
    <recommendedName>
        <fullName evidence="3">cysteine desulfurase</fullName>
        <ecNumber evidence="3">2.8.1.7</ecNumber>
    </recommendedName>
</protein>
<evidence type="ECO:0000259" key="7">
    <source>
        <dbReference type="Pfam" id="PF00266"/>
    </source>
</evidence>
<sequence>MSNSESGSGVGSRAFDVDSIRADFPILNRKINGQQLVYLDNAATTQKPAQVIKSLTDYYEQTNANVHRGVHTLSIEATDGYELARTKVAKFINAPRREEVIWTRNTSESLNLVAATWAEANLSEGDNIVITMMEHHSNIVPWQQLAFKKGAEVRYLQHDDEGVIDIDGAGGVIDSRTKIVAATHMSNVLGTINPIAKLAELAHDVGALILVDAAQSVPHMPVDVQALDADFLCFSAHKMLGPTGIGVLWGRYDLLEAMPPYMFGGDMILEVTYEDANWNDLPYKFEAGTPNIADAFATGAAVDYLSALGMENVWKHEQELTAYAMEQVLSLDNVKVLGPQDPALRGGVISFIHDTIHPHDLGTALDQQGIAIRTGHHCAMPLVRSYGVVAAARASFYIYNTKSEVDAFVNGISETEGYFSR</sequence>
<dbReference type="Proteomes" id="UP001321249">
    <property type="component" value="Unassembled WGS sequence"/>
</dbReference>
<organism evidence="9 10">
    <name type="scientific">Candidatus Lucifugimonas marina</name>
    <dbReference type="NCBI Taxonomy" id="3038979"/>
    <lineage>
        <taxon>Bacteria</taxon>
        <taxon>Bacillati</taxon>
        <taxon>Chloroflexota</taxon>
        <taxon>Dehalococcoidia</taxon>
        <taxon>SAR202 cluster</taxon>
        <taxon>Candidatus Lucifugimonadales</taxon>
        <taxon>Candidatus Lucifugimonadaceae</taxon>
        <taxon>Candidatus Lucifugimonas</taxon>
    </lineage>
</organism>
<dbReference type="GO" id="GO:0006534">
    <property type="term" value="P:cysteine metabolic process"/>
    <property type="evidence" value="ECO:0007669"/>
    <property type="project" value="InterPro"/>
</dbReference>
<dbReference type="InterPro" id="IPR010970">
    <property type="entry name" value="Cys_dSase_SufS"/>
</dbReference>
<evidence type="ECO:0000313" key="10">
    <source>
        <dbReference type="Proteomes" id="UP001219901"/>
    </source>
</evidence>
<evidence type="ECO:0000256" key="3">
    <source>
        <dbReference type="ARBA" id="ARBA00012239"/>
    </source>
</evidence>
<dbReference type="InterPro" id="IPR000192">
    <property type="entry name" value="Aminotrans_V_dom"/>
</dbReference>
<evidence type="ECO:0000313" key="9">
    <source>
        <dbReference type="EMBL" id="WFG39996.1"/>
    </source>
</evidence>
<evidence type="ECO:0000256" key="5">
    <source>
        <dbReference type="ARBA" id="ARBA00022898"/>
    </source>
</evidence>
<dbReference type="Gene3D" id="3.40.640.10">
    <property type="entry name" value="Type I PLP-dependent aspartate aminotransferase-like (Major domain)"/>
    <property type="match status" value="1"/>
</dbReference>
<evidence type="ECO:0000256" key="1">
    <source>
        <dbReference type="ARBA" id="ARBA00001933"/>
    </source>
</evidence>
<dbReference type="NCBIfam" id="TIGR01979">
    <property type="entry name" value="sufS"/>
    <property type="match status" value="1"/>
</dbReference>
<dbReference type="PANTHER" id="PTHR43586:SF8">
    <property type="entry name" value="CYSTEINE DESULFURASE 1, CHLOROPLASTIC"/>
    <property type="match status" value="1"/>
</dbReference>
<dbReference type="InterPro" id="IPR015421">
    <property type="entry name" value="PyrdxlP-dep_Trfase_major"/>
</dbReference>
<dbReference type="AlphaFoldDB" id="A0AAJ6CS67"/>
<dbReference type="Gene3D" id="3.90.1150.10">
    <property type="entry name" value="Aspartate Aminotransferase, domain 1"/>
    <property type="match status" value="1"/>
</dbReference>
<proteinExistence type="inferred from homology"/>
<dbReference type="RefSeq" id="WP_342826185.1">
    <property type="nucleotide sequence ID" value="NZ_CP046146.1"/>
</dbReference>
<reference evidence="9" key="2">
    <citation type="journal article" date="2023" name="Nat. Commun.">
        <title>Cultivation of marine bacteria of the SAR202 clade.</title>
        <authorList>
            <person name="Lim Y."/>
            <person name="Seo J.H."/>
            <person name="Giovannoni S.J."/>
            <person name="Kang I."/>
            <person name="Cho J.C."/>
        </authorList>
    </citation>
    <scope>NUCLEOTIDE SEQUENCE</scope>
    <source>
        <strain evidence="9">JH1073</strain>
    </source>
</reference>
<dbReference type="PANTHER" id="PTHR43586">
    <property type="entry name" value="CYSTEINE DESULFURASE"/>
    <property type="match status" value="1"/>
</dbReference>
<dbReference type="Pfam" id="PF00266">
    <property type="entry name" value="Aminotran_5"/>
    <property type="match status" value="1"/>
</dbReference>
<dbReference type="Proteomes" id="UP001219901">
    <property type="component" value="Chromosome"/>
</dbReference>
<comment type="similarity">
    <text evidence="2">Belongs to the class-V pyridoxal-phosphate-dependent aminotransferase family. Csd subfamily.</text>
</comment>
<reference evidence="10 11" key="1">
    <citation type="submission" date="2019-11" db="EMBL/GenBank/DDBJ databases">
        <authorList>
            <person name="Cho J.-C."/>
        </authorList>
    </citation>
    <scope>NUCLEOTIDE SEQUENCE [LARGE SCALE GENOMIC DNA]</scope>
    <source>
        <strain evidence="9 10">JH1073</strain>
        <strain evidence="8 11">JH702</strain>
    </source>
</reference>
<comment type="cofactor">
    <cofactor evidence="1">
        <name>pyridoxal 5'-phosphate</name>
        <dbReference type="ChEBI" id="CHEBI:597326"/>
    </cofactor>
</comment>
<evidence type="ECO:0000313" key="11">
    <source>
        <dbReference type="Proteomes" id="UP001321249"/>
    </source>
</evidence>
<dbReference type="GO" id="GO:0030170">
    <property type="term" value="F:pyridoxal phosphate binding"/>
    <property type="evidence" value="ECO:0007669"/>
    <property type="project" value="InterPro"/>
</dbReference>
<comment type="catalytic activity">
    <reaction evidence="6">
        <text>(sulfur carrier)-H + L-cysteine = (sulfur carrier)-SH + L-alanine</text>
        <dbReference type="Rhea" id="RHEA:43892"/>
        <dbReference type="Rhea" id="RHEA-COMP:14737"/>
        <dbReference type="Rhea" id="RHEA-COMP:14739"/>
        <dbReference type="ChEBI" id="CHEBI:29917"/>
        <dbReference type="ChEBI" id="CHEBI:35235"/>
        <dbReference type="ChEBI" id="CHEBI:57972"/>
        <dbReference type="ChEBI" id="CHEBI:64428"/>
        <dbReference type="EC" id="2.8.1.7"/>
    </reaction>
</comment>
<dbReference type="SUPFAM" id="SSF53383">
    <property type="entry name" value="PLP-dependent transferases"/>
    <property type="match status" value="1"/>
</dbReference>
<evidence type="ECO:0000256" key="4">
    <source>
        <dbReference type="ARBA" id="ARBA00022679"/>
    </source>
</evidence>
<gene>
    <name evidence="9" type="primary">sufS</name>
    <name evidence="8" type="ORF">GKO46_11220</name>
    <name evidence="9" type="ORF">GKO48_10320</name>
</gene>
<keyword evidence="10" id="KW-1185">Reference proteome</keyword>
<dbReference type="EC" id="2.8.1.7" evidence="3"/>
<feature type="domain" description="Aminotransferase class V" evidence="7">
    <location>
        <begin position="37"/>
        <end position="408"/>
    </location>
</feature>
<dbReference type="EMBL" id="WMBE01000003">
    <property type="protein sequence ID" value="MDG0867637.1"/>
    <property type="molecule type" value="Genomic_DNA"/>
</dbReference>
<keyword evidence="5" id="KW-0663">Pyridoxal phosphate</keyword>
<keyword evidence="4" id="KW-0808">Transferase</keyword>
<evidence type="ECO:0000313" key="8">
    <source>
        <dbReference type="EMBL" id="MDG0867637.1"/>
    </source>
</evidence>
<accession>A0AAJ6CS67</accession>
<dbReference type="CDD" id="cd06453">
    <property type="entry name" value="SufS_like"/>
    <property type="match status" value="1"/>
</dbReference>
<dbReference type="EMBL" id="CP046147">
    <property type="protein sequence ID" value="WFG39996.1"/>
    <property type="molecule type" value="Genomic_DNA"/>
</dbReference>
<name>A0AAJ6CS67_9CHLR</name>
<evidence type="ECO:0000256" key="6">
    <source>
        <dbReference type="ARBA" id="ARBA00050776"/>
    </source>
</evidence>
<evidence type="ECO:0000256" key="2">
    <source>
        <dbReference type="ARBA" id="ARBA00010447"/>
    </source>
</evidence>
<dbReference type="InterPro" id="IPR015422">
    <property type="entry name" value="PyrdxlP-dep_Trfase_small"/>
</dbReference>
<dbReference type="InterPro" id="IPR015424">
    <property type="entry name" value="PyrdxlP-dep_Trfase"/>
</dbReference>
<reference evidence="10" key="3">
    <citation type="submission" date="2023-06" db="EMBL/GenBank/DDBJ databases">
        <title>Pangenomics reveal diversification of enzyme families and niche specialization in globally abundant SAR202 bacteria.</title>
        <authorList>
            <person name="Saw J.H.W."/>
        </authorList>
    </citation>
    <scope>NUCLEOTIDE SEQUENCE [LARGE SCALE GENOMIC DNA]</scope>
    <source>
        <strain evidence="10">JH1073</strain>
    </source>
</reference>
<dbReference type="GO" id="GO:0031071">
    <property type="term" value="F:cysteine desulfurase activity"/>
    <property type="evidence" value="ECO:0007669"/>
    <property type="project" value="UniProtKB-EC"/>
</dbReference>